<protein>
    <submittedName>
        <fullName evidence="2">Tryptophan-rich sensory protein</fullName>
    </submittedName>
</protein>
<dbReference type="PANTHER" id="PTHR33802:SF1">
    <property type="entry name" value="XK-RELATED PROTEIN"/>
    <property type="match status" value="1"/>
</dbReference>
<keyword evidence="3" id="KW-1185">Reference proteome</keyword>
<reference evidence="2 3" key="1">
    <citation type="submission" date="2018-11" db="EMBL/GenBank/DDBJ databases">
        <authorList>
            <person name="Zhou Z."/>
            <person name="Wang G."/>
        </authorList>
    </citation>
    <scope>NUCLEOTIDE SEQUENCE [LARGE SCALE GENOMIC DNA]</scope>
    <source>
        <strain evidence="2 3">KCTC52004</strain>
    </source>
</reference>
<name>A0A3P1BT89_9BACT</name>
<evidence type="ECO:0000256" key="1">
    <source>
        <dbReference type="SAM" id="Phobius"/>
    </source>
</evidence>
<proteinExistence type="predicted"/>
<feature type="transmembrane region" description="Helical" evidence="1">
    <location>
        <begin position="149"/>
        <end position="168"/>
    </location>
</feature>
<dbReference type="AlphaFoldDB" id="A0A3P1BT89"/>
<dbReference type="EMBL" id="RQJO01000008">
    <property type="protein sequence ID" value="RRB04321.1"/>
    <property type="molecule type" value="Genomic_DNA"/>
</dbReference>
<dbReference type="RefSeq" id="WP_124874929.1">
    <property type="nucleotide sequence ID" value="NZ_RQJO01000008.1"/>
</dbReference>
<dbReference type="PANTHER" id="PTHR33802">
    <property type="entry name" value="SI:CH211-161H7.5-RELATED"/>
    <property type="match status" value="1"/>
</dbReference>
<feature type="transmembrane region" description="Helical" evidence="1">
    <location>
        <begin position="202"/>
        <end position="220"/>
    </location>
</feature>
<feature type="transmembrane region" description="Helical" evidence="1">
    <location>
        <begin position="180"/>
        <end position="197"/>
    </location>
</feature>
<keyword evidence="1" id="KW-1133">Transmembrane helix</keyword>
<dbReference type="Proteomes" id="UP000271925">
    <property type="component" value="Unassembled WGS sequence"/>
</dbReference>
<comment type="caution">
    <text evidence="2">The sequence shown here is derived from an EMBL/GenBank/DDBJ whole genome shotgun (WGS) entry which is preliminary data.</text>
</comment>
<sequence>MKSDKLRQFLVVFVIISTIVMNYLSNALPFGGQTNAQVSDKHFTDFTPAGFAFSIWGVIYLGLLGFAVYQALPSQRTNPRFRAVGPLVMLNGLFNSLWLPIFQNEWLFVSVLFISGILYTLYGINLGLRLNTSEVPAAEKWLARIPFGLYFGWVTVATIANVCVWLESTGWNGWGISGPVWAQILIAVGLVIGLFVFNRMRIFSYLLVFVWAYSAIAVGQEGNGSVSLVATIGAIIAAIVWIVSFFQRPKSPPHPAPSFQ</sequence>
<feature type="transmembrane region" description="Helical" evidence="1">
    <location>
        <begin position="84"/>
        <end position="101"/>
    </location>
</feature>
<accession>A0A3P1BT89</accession>
<dbReference type="Gene3D" id="1.20.1260.100">
    <property type="entry name" value="TspO/MBR protein"/>
    <property type="match status" value="1"/>
</dbReference>
<feature type="transmembrane region" description="Helical" evidence="1">
    <location>
        <begin position="226"/>
        <end position="246"/>
    </location>
</feature>
<dbReference type="InterPro" id="IPR038330">
    <property type="entry name" value="TspO/MBR-related_sf"/>
</dbReference>
<keyword evidence="1" id="KW-0472">Membrane</keyword>
<evidence type="ECO:0000313" key="3">
    <source>
        <dbReference type="Proteomes" id="UP000271925"/>
    </source>
</evidence>
<gene>
    <name evidence="2" type="ORF">EHT25_12480</name>
</gene>
<keyword evidence="1" id="KW-0812">Transmembrane</keyword>
<evidence type="ECO:0000313" key="2">
    <source>
        <dbReference type="EMBL" id="RRB04321.1"/>
    </source>
</evidence>
<organism evidence="2 3">
    <name type="scientific">Larkinella rosea</name>
    <dbReference type="NCBI Taxonomy" id="2025312"/>
    <lineage>
        <taxon>Bacteria</taxon>
        <taxon>Pseudomonadati</taxon>
        <taxon>Bacteroidota</taxon>
        <taxon>Cytophagia</taxon>
        <taxon>Cytophagales</taxon>
        <taxon>Spirosomataceae</taxon>
        <taxon>Larkinella</taxon>
    </lineage>
</organism>
<feature type="transmembrane region" description="Helical" evidence="1">
    <location>
        <begin position="51"/>
        <end position="72"/>
    </location>
</feature>
<feature type="transmembrane region" description="Helical" evidence="1">
    <location>
        <begin position="107"/>
        <end position="128"/>
    </location>
</feature>
<dbReference type="OrthoDB" id="5189031at2"/>